<feature type="transmembrane region" description="Helical" evidence="2">
    <location>
        <begin position="314"/>
        <end position="335"/>
    </location>
</feature>
<feature type="region of interest" description="Disordered" evidence="1">
    <location>
        <begin position="853"/>
        <end position="879"/>
    </location>
</feature>
<feature type="region of interest" description="Disordered" evidence="1">
    <location>
        <begin position="515"/>
        <end position="660"/>
    </location>
</feature>
<dbReference type="CTD" id="6750609"/>
<dbReference type="AlphaFoldDB" id="B3RP25"/>
<feature type="region of interest" description="Disordered" evidence="1">
    <location>
        <begin position="796"/>
        <end position="838"/>
    </location>
</feature>
<feature type="transmembrane region" description="Helical" evidence="2">
    <location>
        <begin position="129"/>
        <end position="149"/>
    </location>
</feature>
<dbReference type="InParanoid" id="B3RP25"/>
<protein>
    <submittedName>
        <fullName evidence="3">Uncharacterized protein</fullName>
    </submittedName>
</protein>
<dbReference type="GeneID" id="6750609"/>
<organism evidence="3 4">
    <name type="scientific">Trichoplax adhaerens</name>
    <name type="common">Trichoplax reptans</name>
    <dbReference type="NCBI Taxonomy" id="10228"/>
    <lineage>
        <taxon>Eukaryota</taxon>
        <taxon>Metazoa</taxon>
        <taxon>Placozoa</taxon>
        <taxon>Uniplacotomia</taxon>
        <taxon>Trichoplacea</taxon>
        <taxon>Trichoplacidae</taxon>
        <taxon>Trichoplax</taxon>
    </lineage>
</organism>
<name>B3RP25_TRIAD</name>
<dbReference type="eggNOG" id="ENOG502SMWU">
    <property type="taxonomic scope" value="Eukaryota"/>
</dbReference>
<keyword evidence="2" id="KW-0472">Membrane</keyword>
<keyword evidence="4" id="KW-1185">Reference proteome</keyword>
<feature type="region of interest" description="Disordered" evidence="1">
    <location>
        <begin position="736"/>
        <end position="771"/>
    </location>
</feature>
<feature type="compositionally biased region" description="Polar residues" evidence="1">
    <location>
        <begin position="796"/>
        <end position="820"/>
    </location>
</feature>
<dbReference type="HOGENOM" id="CLU_306609_0_0_1"/>
<evidence type="ECO:0000313" key="3">
    <source>
        <dbReference type="EMBL" id="EDV27560.1"/>
    </source>
</evidence>
<feature type="transmembrane region" description="Helical" evidence="2">
    <location>
        <begin position="341"/>
        <end position="363"/>
    </location>
</feature>
<reference evidence="3 4" key="1">
    <citation type="journal article" date="2008" name="Nature">
        <title>The Trichoplax genome and the nature of placozoans.</title>
        <authorList>
            <person name="Srivastava M."/>
            <person name="Begovic E."/>
            <person name="Chapman J."/>
            <person name="Putnam N.H."/>
            <person name="Hellsten U."/>
            <person name="Kawashima T."/>
            <person name="Kuo A."/>
            <person name="Mitros T."/>
            <person name="Salamov A."/>
            <person name="Carpenter M.L."/>
            <person name="Signorovitch A.Y."/>
            <person name="Moreno M.A."/>
            <person name="Kamm K."/>
            <person name="Grimwood J."/>
            <person name="Schmutz J."/>
            <person name="Shapiro H."/>
            <person name="Grigoriev I.V."/>
            <person name="Buss L.W."/>
            <person name="Schierwater B."/>
            <person name="Dellaporta S.L."/>
            <person name="Rokhsar D.S."/>
        </authorList>
    </citation>
    <scope>NUCLEOTIDE SEQUENCE [LARGE SCALE GENOMIC DNA]</scope>
    <source>
        <strain evidence="3 4">Grell-BS-1999</strain>
    </source>
</reference>
<sequence>MSLEANTNRLNYRRKSIEVLGLGDNITPRTPNSAGEGTKSKFNFKIKPSWRSGSKSRKGPEDPEEKIAQVSRDLERGVAILHYVCAFIGDTNYEYNGYYGYFGLAVWCLSLTLHFSFDFYDAFAVYQSAWGPALGVFFVAFCTLSYWTVTRTVPWVAVALRTLRDDSIGGYTYFKTIEITSFVCKALPIIIPFVGLFSTGGQYLCYAIDNALTVNISSIPALSSVNMTGLNWVSDTLSAVRFFSLLHVLSGYWVFNLCQLVLLFLVGMSMIEFQEQVKPKLKSHTGSYTFQQAVADISNRARFIRDASKSGTHVMTMLMVSSSVSFVLNMYSFFYMKVFAIYMWFAVVPGTISLSMLLLSAWVTSVYRNYRVTVVKAWVERKEDSEEESEDDESDGKSYFTAMRERINSVFKRKKLKTKKERDFLVLDKRFIMPPHFPIVTMPEIASSEIYPKEEITYLKKMEEEETDDERSTKSRFSFVRRRKGKLSLKNRNEKSNSSAPKAAFRKLPSTIVIEPPSSYVDPDILDKSDNEEEHPKDNEVGKGILQVSSVESDHSEDQEAPQEYSVENEFNLSNEKFLHPAPATKGDALNTLLPPIDSPIKLSAPLRTSRRHSSSGRVESVPLGESPSLGGQSNSRGSLTGSHGIPSTLPNELPKVDEVDSTTDAISKIKEQFAHGLPKDADFLREKLLQSSFNGNIKTNKVSKELVRSQSFNSLPTAGIFSDDKEPVDVMTRFIDQRPHSRPPSLESLNDTNDISRPSSSNKKGSKKVSIKSLISIKSDPDEYSSNITTAQVRISNDQFTNETSNKSKTNPEAGNPKSTAPVLRSSSEEGTSSTLSVSKTNVWKKLSLKRNRDEISEKSENEDTEPEPSTETQPRTKYTTAKLLTTMRGISKAFGKVQHKRKMQHFNFRKYIVYLDNFLPTVGYQIGGKVIQRDTIVLYLVFMLSFLALFAQEKLFGQTAQLGT</sequence>
<feature type="compositionally biased region" description="Basic and acidic residues" evidence="1">
    <location>
        <begin position="525"/>
        <end position="541"/>
    </location>
</feature>
<feature type="compositionally biased region" description="Low complexity" evidence="1">
    <location>
        <begin position="824"/>
        <end position="838"/>
    </location>
</feature>
<evidence type="ECO:0000313" key="4">
    <source>
        <dbReference type="Proteomes" id="UP000009022"/>
    </source>
</evidence>
<feature type="compositionally biased region" description="Basic and acidic residues" evidence="1">
    <location>
        <begin position="853"/>
        <end position="863"/>
    </location>
</feature>
<dbReference type="EMBL" id="DS985242">
    <property type="protein sequence ID" value="EDV27560.1"/>
    <property type="molecule type" value="Genomic_DNA"/>
</dbReference>
<evidence type="ECO:0000256" key="1">
    <source>
        <dbReference type="SAM" id="MobiDB-lite"/>
    </source>
</evidence>
<proteinExistence type="predicted"/>
<accession>B3RP25</accession>
<dbReference type="RefSeq" id="XP_002109394.1">
    <property type="nucleotide sequence ID" value="XM_002109358.1"/>
</dbReference>
<keyword evidence="2" id="KW-0812">Transmembrane</keyword>
<dbReference type="KEGG" id="tad:TRIADDRAFT_53377"/>
<feature type="transmembrane region" description="Helical" evidence="2">
    <location>
        <begin position="252"/>
        <end position="273"/>
    </location>
</feature>
<keyword evidence="2" id="KW-1133">Transmembrane helix</keyword>
<evidence type="ECO:0000256" key="2">
    <source>
        <dbReference type="SAM" id="Phobius"/>
    </source>
</evidence>
<feature type="compositionally biased region" description="Polar residues" evidence="1">
    <location>
        <begin position="630"/>
        <end position="642"/>
    </location>
</feature>
<gene>
    <name evidence="3" type="ORF">TRIADDRAFT_53377</name>
</gene>
<dbReference type="OrthoDB" id="5982764at2759"/>
<feature type="transmembrane region" description="Helical" evidence="2">
    <location>
        <begin position="98"/>
        <end position="117"/>
    </location>
</feature>
<dbReference type="Proteomes" id="UP000009022">
    <property type="component" value="Unassembled WGS sequence"/>
</dbReference>